<evidence type="ECO:0000313" key="3">
    <source>
        <dbReference type="Proteomes" id="UP000807825"/>
    </source>
</evidence>
<name>A0A9D6Z4S8_9BACT</name>
<comment type="caution">
    <text evidence="2">The sequence shown here is derived from an EMBL/GenBank/DDBJ whole genome shotgun (WGS) entry which is preliminary data.</text>
</comment>
<proteinExistence type="predicted"/>
<organism evidence="2 3">
    <name type="scientific">Desulfomonile tiedjei</name>
    <dbReference type="NCBI Taxonomy" id="2358"/>
    <lineage>
        <taxon>Bacteria</taxon>
        <taxon>Pseudomonadati</taxon>
        <taxon>Thermodesulfobacteriota</taxon>
        <taxon>Desulfomonilia</taxon>
        <taxon>Desulfomonilales</taxon>
        <taxon>Desulfomonilaceae</taxon>
        <taxon>Desulfomonile</taxon>
    </lineage>
</organism>
<dbReference type="AlphaFoldDB" id="A0A9D6Z4S8"/>
<sequence length="134" mass="15243">NLIWLAGIFVTGFLVWLTDPRFDVARGYLVGVLTFNPAAVKMGWLHIINLLLFLGFWIYFPFTHMTHMVSKYFMWDKVKWDDDPNIGDAGMDEKIKTYLGYPVTWSAAHIGAEGGTKSWAEVATSNPWAPKAEK</sequence>
<keyword evidence="1" id="KW-0472">Membrane</keyword>
<evidence type="ECO:0000313" key="2">
    <source>
        <dbReference type="EMBL" id="MBI5251250.1"/>
    </source>
</evidence>
<dbReference type="InterPro" id="IPR036197">
    <property type="entry name" value="NarG-like_sf"/>
</dbReference>
<protein>
    <submittedName>
        <fullName evidence="2">Uncharacterized protein</fullName>
    </submittedName>
</protein>
<dbReference type="Proteomes" id="UP000807825">
    <property type="component" value="Unassembled WGS sequence"/>
</dbReference>
<feature type="transmembrane region" description="Helical" evidence="1">
    <location>
        <begin position="44"/>
        <end position="62"/>
    </location>
</feature>
<dbReference type="EMBL" id="JACRDE010000452">
    <property type="protein sequence ID" value="MBI5251250.1"/>
    <property type="molecule type" value="Genomic_DNA"/>
</dbReference>
<keyword evidence="1" id="KW-0812">Transmembrane</keyword>
<dbReference type="Gene3D" id="1.20.950.20">
    <property type="entry name" value="Transmembrane di-heme cytochromes, Chain C"/>
    <property type="match status" value="1"/>
</dbReference>
<dbReference type="SUPFAM" id="SSF103501">
    <property type="entry name" value="Respiratory nitrate reductase 1 gamma chain"/>
    <property type="match status" value="1"/>
</dbReference>
<reference evidence="2" key="1">
    <citation type="submission" date="2020-07" db="EMBL/GenBank/DDBJ databases">
        <title>Huge and variable diversity of episymbiotic CPR bacteria and DPANN archaea in groundwater ecosystems.</title>
        <authorList>
            <person name="He C.Y."/>
            <person name="Keren R."/>
            <person name="Whittaker M."/>
            <person name="Farag I.F."/>
            <person name="Doudna J."/>
            <person name="Cate J.H.D."/>
            <person name="Banfield J.F."/>
        </authorList>
    </citation>
    <scope>NUCLEOTIDE SEQUENCE</scope>
    <source>
        <strain evidence="2">NC_groundwater_1664_Pr3_B-0.1um_52_9</strain>
    </source>
</reference>
<keyword evidence="1" id="KW-1133">Transmembrane helix</keyword>
<accession>A0A9D6Z4S8</accession>
<gene>
    <name evidence="2" type="ORF">HY912_17315</name>
</gene>
<feature type="non-terminal residue" evidence="2">
    <location>
        <position position="1"/>
    </location>
</feature>
<evidence type="ECO:0000256" key="1">
    <source>
        <dbReference type="SAM" id="Phobius"/>
    </source>
</evidence>